<feature type="domain" description="TIR" evidence="2">
    <location>
        <begin position="76"/>
        <end position="224"/>
    </location>
</feature>
<evidence type="ECO:0000256" key="1">
    <source>
        <dbReference type="ARBA" id="ARBA00023027"/>
    </source>
</evidence>
<comment type="caution">
    <text evidence="3">The sequence shown here is derived from an EMBL/GenBank/DDBJ whole genome shotgun (WGS) entry which is preliminary data.</text>
</comment>
<evidence type="ECO:0000313" key="4">
    <source>
        <dbReference type="Proteomes" id="UP000489600"/>
    </source>
</evidence>
<dbReference type="FunFam" id="3.40.50.10140:FF:000007">
    <property type="entry name" value="Disease resistance protein (TIR-NBS-LRR class)"/>
    <property type="match status" value="1"/>
</dbReference>
<dbReference type="Pfam" id="PF01582">
    <property type="entry name" value="TIR"/>
    <property type="match status" value="1"/>
</dbReference>
<dbReference type="PANTHER" id="PTHR32009">
    <property type="entry name" value="TMV RESISTANCE PROTEIN N-LIKE"/>
    <property type="match status" value="1"/>
</dbReference>
<organism evidence="3 4">
    <name type="scientific">Arabis nemorensis</name>
    <dbReference type="NCBI Taxonomy" id="586526"/>
    <lineage>
        <taxon>Eukaryota</taxon>
        <taxon>Viridiplantae</taxon>
        <taxon>Streptophyta</taxon>
        <taxon>Embryophyta</taxon>
        <taxon>Tracheophyta</taxon>
        <taxon>Spermatophyta</taxon>
        <taxon>Magnoliopsida</taxon>
        <taxon>eudicotyledons</taxon>
        <taxon>Gunneridae</taxon>
        <taxon>Pentapetalae</taxon>
        <taxon>rosids</taxon>
        <taxon>malvids</taxon>
        <taxon>Brassicales</taxon>
        <taxon>Brassicaceae</taxon>
        <taxon>Arabideae</taxon>
        <taxon>Arabis</taxon>
    </lineage>
</organism>
<sequence length="224" mass="26324">MRREQYRNSHKITAVAKALRGAAEGKALAQADAAEWKGRYELEKSRNLKLQHKECQNRQMEYLPRNSSMTISSPTQAHQVFLNYRGEQLRHNFISHLIDAFERHDINFVVDKYEQRGNDLKNLFVRIEESRIALAIFSTRYAESRWCMDELVKMKKLVDQEKLRVIPIFYKVKAQDVRGQEGEFGKNFWKLARKPSSSGDDIKNWKEALECISDKMGLSLRDKR</sequence>
<dbReference type="SUPFAM" id="SSF52200">
    <property type="entry name" value="Toll/Interleukin receptor TIR domain"/>
    <property type="match status" value="1"/>
</dbReference>
<keyword evidence="1" id="KW-0520">NAD</keyword>
<proteinExistence type="predicted"/>
<evidence type="ECO:0000259" key="2">
    <source>
        <dbReference type="PROSITE" id="PS50104"/>
    </source>
</evidence>
<reference evidence="3" key="1">
    <citation type="submission" date="2019-07" db="EMBL/GenBank/DDBJ databases">
        <authorList>
            <person name="Dittberner H."/>
        </authorList>
    </citation>
    <scope>NUCLEOTIDE SEQUENCE [LARGE SCALE GENOMIC DNA]</scope>
</reference>
<dbReference type="SMART" id="SM00255">
    <property type="entry name" value="TIR"/>
    <property type="match status" value="1"/>
</dbReference>
<protein>
    <recommendedName>
        <fullName evidence="2">TIR domain-containing protein</fullName>
    </recommendedName>
</protein>
<dbReference type="PROSITE" id="PS50104">
    <property type="entry name" value="TIR"/>
    <property type="match status" value="1"/>
</dbReference>
<accession>A0A565BRE5</accession>
<dbReference type="Gene3D" id="3.40.50.10140">
    <property type="entry name" value="Toll/interleukin-1 receptor homology (TIR) domain"/>
    <property type="match status" value="1"/>
</dbReference>
<dbReference type="OrthoDB" id="1091562at2759"/>
<keyword evidence="4" id="KW-1185">Reference proteome</keyword>
<dbReference type="InterPro" id="IPR035897">
    <property type="entry name" value="Toll_tir_struct_dom_sf"/>
</dbReference>
<dbReference type="AlphaFoldDB" id="A0A565BRE5"/>
<gene>
    <name evidence="3" type="ORF">ANE_LOCUS14396</name>
</gene>
<evidence type="ECO:0000313" key="3">
    <source>
        <dbReference type="EMBL" id="VVB03952.1"/>
    </source>
</evidence>
<dbReference type="Proteomes" id="UP000489600">
    <property type="component" value="Unassembled WGS sequence"/>
</dbReference>
<dbReference type="GO" id="GO:0007165">
    <property type="term" value="P:signal transduction"/>
    <property type="evidence" value="ECO:0007669"/>
    <property type="project" value="InterPro"/>
</dbReference>
<dbReference type="InterPro" id="IPR000157">
    <property type="entry name" value="TIR_dom"/>
</dbReference>
<dbReference type="EMBL" id="CABITT030000005">
    <property type="protein sequence ID" value="VVB03952.1"/>
    <property type="molecule type" value="Genomic_DNA"/>
</dbReference>
<name>A0A565BRE5_9BRAS</name>
<dbReference type="PANTHER" id="PTHR32009:SF63">
    <property type="entry name" value="RESISTANCE PROTEIN (TIR CLASS), PUTATIVE-RELATED"/>
    <property type="match status" value="1"/>
</dbReference>